<feature type="chain" id="PRO_5046959459" evidence="4">
    <location>
        <begin position="19"/>
        <end position="355"/>
    </location>
</feature>
<sequence length="355" mass="38085">MIRLCLGLLLAITAPAWAENRWPLVAPDRPFDDDSPLTTVEYLALDRASEPWRLCILYPHLKDAYWLSVNYGMVEEARRLGVSFDLFEAGGYPNLERQREQLAACADEDFDAVILGTVSYDGLTPEVERIAALKPVIAAVNDIEDRGITAKASVPWREMGAAAGRFIAGLHPSGSASVNVAWFPGPAGAGWVPFVEEGFRAELAKSSARLVTTKYGDTGLEQQVLLVEEVLDTQQQVDYLIGSGPMAEAAVSILRARGMTADVGVVSTYLSHAVYRGITRDRILAAPTDFPVVQGRLAVEMAVRAIEGRLTVAHAGPRIEIVTSGNVQSIGTEGSLAPASFVPIFALPSGDAGPP</sequence>
<keyword evidence="3 4" id="KW-0732">Signal</keyword>
<accession>A0ABY8Q9L8</accession>
<dbReference type="EMBL" id="CP124535">
    <property type="protein sequence ID" value="WGV17579.1"/>
    <property type="molecule type" value="Genomic_DNA"/>
</dbReference>
<dbReference type="SUPFAM" id="SSF53822">
    <property type="entry name" value="Periplasmic binding protein-like I"/>
    <property type="match status" value="1"/>
</dbReference>
<evidence type="ECO:0000313" key="6">
    <source>
        <dbReference type="EMBL" id="WGV17579.1"/>
    </source>
</evidence>
<evidence type="ECO:0000256" key="2">
    <source>
        <dbReference type="ARBA" id="ARBA00007639"/>
    </source>
</evidence>
<comment type="similarity">
    <text evidence="2">Belongs to the bacterial solute-binding protein 2 family.</text>
</comment>
<dbReference type="InterPro" id="IPR025997">
    <property type="entry name" value="SBP_2_dom"/>
</dbReference>
<dbReference type="Gene3D" id="3.40.50.2300">
    <property type="match status" value="2"/>
</dbReference>
<feature type="domain" description="Periplasmic binding protein" evidence="5">
    <location>
        <begin position="57"/>
        <end position="309"/>
    </location>
</feature>
<dbReference type="InterPro" id="IPR028082">
    <property type="entry name" value="Peripla_BP_I"/>
</dbReference>
<organism evidence="6 7">
    <name type="scientific">Fuscovulum ytuae</name>
    <dbReference type="NCBI Taxonomy" id="3042299"/>
    <lineage>
        <taxon>Bacteria</taxon>
        <taxon>Pseudomonadati</taxon>
        <taxon>Pseudomonadota</taxon>
        <taxon>Alphaproteobacteria</taxon>
        <taxon>Rhodobacterales</taxon>
        <taxon>Paracoccaceae</taxon>
        <taxon>Fuscovulum</taxon>
    </lineage>
</organism>
<evidence type="ECO:0000256" key="4">
    <source>
        <dbReference type="SAM" id="SignalP"/>
    </source>
</evidence>
<dbReference type="Proteomes" id="UP001230978">
    <property type="component" value="Chromosome"/>
</dbReference>
<reference evidence="6 7" key="1">
    <citation type="submission" date="2023-04" db="EMBL/GenBank/DDBJ databases">
        <title>YMD61, complete Genome.</title>
        <authorList>
            <person name="Zhang J."/>
        </authorList>
    </citation>
    <scope>NUCLEOTIDE SEQUENCE [LARGE SCALE GENOMIC DNA]</scope>
    <source>
        <strain evidence="6 7">YMD61</strain>
    </source>
</reference>
<feature type="signal peptide" evidence="4">
    <location>
        <begin position="1"/>
        <end position="18"/>
    </location>
</feature>
<comment type="subcellular location">
    <subcellularLocation>
        <location evidence="1">Cell envelope</location>
    </subcellularLocation>
</comment>
<proteinExistence type="inferred from homology"/>
<evidence type="ECO:0000313" key="7">
    <source>
        <dbReference type="Proteomes" id="UP001230978"/>
    </source>
</evidence>
<dbReference type="RefSeq" id="WP_281469004.1">
    <property type="nucleotide sequence ID" value="NZ_CP124535.1"/>
</dbReference>
<dbReference type="NCBIfam" id="NF008185">
    <property type="entry name" value="PRK10936.1"/>
    <property type="match status" value="1"/>
</dbReference>
<dbReference type="CDD" id="cd06306">
    <property type="entry name" value="PBP1_TorT-like"/>
    <property type="match status" value="1"/>
</dbReference>
<dbReference type="PANTHER" id="PTHR46847:SF1">
    <property type="entry name" value="D-ALLOSE-BINDING PERIPLASMIC PROTEIN-RELATED"/>
    <property type="match status" value="1"/>
</dbReference>
<keyword evidence="7" id="KW-1185">Reference proteome</keyword>
<name>A0ABY8Q9L8_9RHOB</name>
<evidence type="ECO:0000256" key="3">
    <source>
        <dbReference type="ARBA" id="ARBA00022729"/>
    </source>
</evidence>
<dbReference type="Pfam" id="PF13407">
    <property type="entry name" value="Peripla_BP_4"/>
    <property type="match status" value="1"/>
</dbReference>
<gene>
    <name evidence="6" type="primary">torT</name>
    <name evidence="6" type="ORF">QF092_07265</name>
</gene>
<evidence type="ECO:0000256" key="1">
    <source>
        <dbReference type="ARBA" id="ARBA00004196"/>
    </source>
</evidence>
<dbReference type="PANTHER" id="PTHR46847">
    <property type="entry name" value="D-ALLOSE-BINDING PERIPLASMIC PROTEIN-RELATED"/>
    <property type="match status" value="1"/>
</dbReference>
<protein>
    <submittedName>
        <fullName evidence="6">TMAO reductase system periplasmic protein TorT</fullName>
    </submittedName>
</protein>
<evidence type="ECO:0000259" key="5">
    <source>
        <dbReference type="Pfam" id="PF13407"/>
    </source>
</evidence>